<accession>A0A3N4L4K4</accession>
<dbReference type="SMART" id="SM00066">
    <property type="entry name" value="GAL4"/>
    <property type="match status" value="1"/>
</dbReference>
<dbReference type="PROSITE" id="PS50048">
    <property type="entry name" value="ZN2_CY6_FUNGAL_2"/>
    <property type="match status" value="1"/>
</dbReference>
<feature type="compositionally biased region" description="Basic and acidic residues" evidence="4">
    <location>
        <begin position="121"/>
        <end position="136"/>
    </location>
</feature>
<dbReference type="InterPro" id="IPR007219">
    <property type="entry name" value="XnlR_reg_dom"/>
</dbReference>
<dbReference type="Pfam" id="PF00172">
    <property type="entry name" value="Zn_clus"/>
    <property type="match status" value="1"/>
</dbReference>
<feature type="compositionally biased region" description="Low complexity" evidence="4">
    <location>
        <begin position="736"/>
        <end position="759"/>
    </location>
</feature>
<dbReference type="EMBL" id="ML119105">
    <property type="protein sequence ID" value="RPB17486.1"/>
    <property type="molecule type" value="Genomic_DNA"/>
</dbReference>
<dbReference type="AlphaFoldDB" id="A0A3N4L4K4"/>
<dbReference type="GO" id="GO:0000981">
    <property type="term" value="F:DNA-binding transcription factor activity, RNA polymerase II-specific"/>
    <property type="evidence" value="ECO:0007669"/>
    <property type="project" value="InterPro"/>
</dbReference>
<feature type="compositionally biased region" description="Polar residues" evidence="4">
    <location>
        <begin position="721"/>
        <end position="735"/>
    </location>
</feature>
<dbReference type="GO" id="GO:0005634">
    <property type="term" value="C:nucleus"/>
    <property type="evidence" value="ECO:0007669"/>
    <property type="project" value="UniProtKB-SubCell"/>
</dbReference>
<evidence type="ECO:0000256" key="3">
    <source>
        <dbReference type="ARBA" id="ARBA00023242"/>
    </source>
</evidence>
<dbReference type="PANTHER" id="PTHR31001:SF49">
    <property type="entry name" value="ZN(II)2CYS6 TRANSCRIPTION FACTOR (EUROFUNG)"/>
    <property type="match status" value="1"/>
</dbReference>
<proteinExistence type="predicted"/>
<dbReference type="InterPro" id="IPR001138">
    <property type="entry name" value="Zn2Cys6_DnaBD"/>
</dbReference>
<comment type="subcellular location">
    <subcellularLocation>
        <location evidence="1">Nucleus</location>
    </subcellularLocation>
</comment>
<dbReference type="CDD" id="cd12148">
    <property type="entry name" value="fungal_TF_MHR"/>
    <property type="match status" value="1"/>
</dbReference>
<feature type="region of interest" description="Disordered" evidence="4">
    <location>
        <begin position="60"/>
        <end position="93"/>
    </location>
</feature>
<feature type="compositionally biased region" description="Low complexity" evidence="4">
    <location>
        <begin position="106"/>
        <end position="116"/>
    </location>
</feature>
<dbReference type="Proteomes" id="UP000277580">
    <property type="component" value="Unassembled WGS sequence"/>
</dbReference>
<gene>
    <name evidence="6" type="ORF">P167DRAFT_478686</name>
</gene>
<dbReference type="PROSITE" id="PS00463">
    <property type="entry name" value="ZN2_CY6_FUNGAL_1"/>
    <property type="match status" value="1"/>
</dbReference>
<reference evidence="6 7" key="1">
    <citation type="journal article" date="2018" name="Nat. Ecol. Evol.">
        <title>Pezizomycetes genomes reveal the molecular basis of ectomycorrhizal truffle lifestyle.</title>
        <authorList>
            <person name="Murat C."/>
            <person name="Payen T."/>
            <person name="Noel B."/>
            <person name="Kuo A."/>
            <person name="Morin E."/>
            <person name="Chen J."/>
            <person name="Kohler A."/>
            <person name="Krizsan K."/>
            <person name="Balestrini R."/>
            <person name="Da Silva C."/>
            <person name="Montanini B."/>
            <person name="Hainaut M."/>
            <person name="Levati E."/>
            <person name="Barry K.W."/>
            <person name="Belfiori B."/>
            <person name="Cichocki N."/>
            <person name="Clum A."/>
            <person name="Dockter R.B."/>
            <person name="Fauchery L."/>
            <person name="Guy J."/>
            <person name="Iotti M."/>
            <person name="Le Tacon F."/>
            <person name="Lindquist E.A."/>
            <person name="Lipzen A."/>
            <person name="Malagnac F."/>
            <person name="Mello A."/>
            <person name="Molinier V."/>
            <person name="Miyauchi S."/>
            <person name="Poulain J."/>
            <person name="Riccioni C."/>
            <person name="Rubini A."/>
            <person name="Sitrit Y."/>
            <person name="Splivallo R."/>
            <person name="Traeger S."/>
            <person name="Wang M."/>
            <person name="Zifcakova L."/>
            <person name="Wipf D."/>
            <person name="Zambonelli A."/>
            <person name="Paolocci F."/>
            <person name="Nowrousian M."/>
            <person name="Ottonello S."/>
            <person name="Baldrian P."/>
            <person name="Spatafora J.W."/>
            <person name="Henrissat B."/>
            <person name="Nagy L.G."/>
            <person name="Aury J.M."/>
            <person name="Wincker P."/>
            <person name="Grigoriev I.V."/>
            <person name="Bonfante P."/>
            <person name="Martin F.M."/>
        </authorList>
    </citation>
    <scope>NUCLEOTIDE SEQUENCE [LARGE SCALE GENOMIC DNA]</scope>
    <source>
        <strain evidence="6 7">CCBAS932</strain>
    </source>
</reference>
<sequence length="929" mass="102531">MTPSPTSSSTGHSPPEQATQTNSNSYRVVRKRNRVPLSCAPCRNRKLKCNRSHPCENCIRRADPNSCTYAMTPHNTRARKQSSGSNTSSDEMQSRIDRLEGLVLSLMGSNGSSDSSPRNRQRSDSTEDELRSRQYIDDEEEDMGIESKHEGSKTQDGGGIEEEVEEVRSALGIMKVEQGKSYYRGETHWAAILSEISEVKNFFNEMKQTYEGRLADLRAKNTCSRLERTGFPFSAGRPPGKEELLALVPRQDLVDLLVDTFFRNYDPIFHVLHRPTFYKQYEDFWRDPSQVDMIWLGLLMSIMCLSLRIYNRSGEEPQELVGKTIEMSHAFKAATEQCLIVGDYSKKLYIHTIQTLILLVTQNMYSKDRVEDTWLLLGSLVRLALCMGLHRDPKNFPQISPGEGEIRKRLWTIICCMDILESIKIGLPSMIRMDECDTGLPLNLHDDEIIETSTTIPQERGREELTGVSYMIAKASLSRVYAKIVAQASSLVPRPAYDQILKADTELRELYGKSPTFLHLKTKEESKNDPAWLVIQRYNLDLIVQKALVTLHRPYAARAQSNPRYQNSRRKCVDAAMTLLKHQSEIFLESQSTLRHARWFTESLGCHDFLHAAMIICLDLSTSCKERKDDAAKKGVEVDCETWKFERTEQFRVLESTKMIYENQKESSMDCVKAYGVLCVMLDKLRGSNPAGHLDLRSNVSLVGSPSAITPGSQIPATDLKSNSALSQGTPCTASAGTPATQTFTATPSSTSSESVDSPNDPLKSEQAAAMTLGMMSGGGMTPGSAAAGMMLDRAVTPGGTNILMGDASNGGYGSLGSNGNQMPFNGNSAIWTPNGPDMTANLDWDDWDSFMQGINMDTSQSSAWPVLAGLSTNMPMTTYGYPSPSSGVTGTHGDDGGGGGGGQSQQSSASDTTSPNTIPSMAGLYQPL</sequence>
<evidence type="ECO:0000313" key="6">
    <source>
        <dbReference type="EMBL" id="RPB17486.1"/>
    </source>
</evidence>
<feature type="compositionally biased region" description="Low complexity" evidence="4">
    <location>
        <begin position="905"/>
        <end position="915"/>
    </location>
</feature>
<dbReference type="STRING" id="1392247.A0A3N4L4K4"/>
<dbReference type="PANTHER" id="PTHR31001">
    <property type="entry name" value="UNCHARACTERIZED TRANSCRIPTIONAL REGULATORY PROTEIN"/>
    <property type="match status" value="1"/>
</dbReference>
<dbReference type="GO" id="GO:0003677">
    <property type="term" value="F:DNA binding"/>
    <property type="evidence" value="ECO:0007669"/>
    <property type="project" value="InterPro"/>
</dbReference>
<feature type="region of interest" description="Disordered" evidence="4">
    <location>
        <begin position="721"/>
        <end position="763"/>
    </location>
</feature>
<feature type="domain" description="Zn(2)-C6 fungal-type" evidence="5">
    <location>
        <begin position="38"/>
        <end position="69"/>
    </location>
</feature>
<dbReference type="GO" id="GO:0006351">
    <property type="term" value="P:DNA-templated transcription"/>
    <property type="evidence" value="ECO:0007669"/>
    <property type="project" value="InterPro"/>
</dbReference>
<organism evidence="6 7">
    <name type="scientific">Morchella conica CCBAS932</name>
    <dbReference type="NCBI Taxonomy" id="1392247"/>
    <lineage>
        <taxon>Eukaryota</taxon>
        <taxon>Fungi</taxon>
        <taxon>Dikarya</taxon>
        <taxon>Ascomycota</taxon>
        <taxon>Pezizomycotina</taxon>
        <taxon>Pezizomycetes</taxon>
        <taxon>Pezizales</taxon>
        <taxon>Morchellaceae</taxon>
        <taxon>Morchella</taxon>
    </lineage>
</organism>
<dbReference type="Pfam" id="PF04082">
    <property type="entry name" value="Fungal_trans"/>
    <property type="match status" value="1"/>
</dbReference>
<evidence type="ECO:0000259" key="5">
    <source>
        <dbReference type="PROSITE" id="PS50048"/>
    </source>
</evidence>
<dbReference type="InterPro" id="IPR050613">
    <property type="entry name" value="Sec_Metabolite_Reg"/>
</dbReference>
<dbReference type="OrthoDB" id="762982at2759"/>
<dbReference type="SUPFAM" id="SSF57701">
    <property type="entry name" value="Zn2/Cys6 DNA-binding domain"/>
    <property type="match status" value="1"/>
</dbReference>
<dbReference type="InParanoid" id="A0A3N4L4K4"/>
<evidence type="ECO:0000256" key="2">
    <source>
        <dbReference type="ARBA" id="ARBA00022723"/>
    </source>
</evidence>
<feature type="compositionally biased region" description="Polar residues" evidence="4">
    <location>
        <begin position="16"/>
        <end position="26"/>
    </location>
</feature>
<evidence type="ECO:0000256" key="1">
    <source>
        <dbReference type="ARBA" id="ARBA00004123"/>
    </source>
</evidence>
<dbReference type="Gene3D" id="4.10.240.10">
    <property type="entry name" value="Zn(2)-C6 fungal-type DNA-binding domain"/>
    <property type="match status" value="1"/>
</dbReference>
<feature type="region of interest" description="Disordered" evidence="4">
    <location>
        <begin position="106"/>
        <end position="162"/>
    </location>
</feature>
<dbReference type="FunCoup" id="A0A3N4L4K4">
    <property type="interactions" value="1190"/>
</dbReference>
<dbReference type="InterPro" id="IPR036864">
    <property type="entry name" value="Zn2-C6_fun-type_DNA-bd_sf"/>
</dbReference>
<dbReference type="GO" id="GO:0008270">
    <property type="term" value="F:zinc ion binding"/>
    <property type="evidence" value="ECO:0007669"/>
    <property type="project" value="InterPro"/>
</dbReference>
<name>A0A3N4L4K4_9PEZI</name>
<dbReference type="SMART" id="SM00906">
    <property type="entry name" value="Fungal_trans"/>
    <property type="match status" value="1"/>
</dbReference>
<feature type="compositionally biased region" description="Polar residues" evidence="4">
    <location>
        <begin position="65"/>
        <end position="91"/>
    </location>
</feature>
<feature type="region of interest" description="Disordered" evidence="4">
    <location>
        <begin position="879"/>
        <end position="929"/>
    </location>
</feature>
<protein>
    <recommendedName>
        <fullName evidence="5">Zn(2)-C6 fungal-type domain-containing protein</fullName>
    </recommendedName>
</protein>
<keyword evidence="2" id="KW-0479">Metal-binding</keyword>
<evidence type="ECO:0000256" key="4">
    <source>
        <dbReference type="SAM" id="MobiDB-lite"/>
    </source>
</evidence>
<keyword evidence="3" id="KW-0539">Nucleus</keyword>
<feature type="region of interest" description="Disordered" evidence="4">
    <location>
        <begin position="1"/>
        <end position="27"/>
    </location>
</feature>
<feature type="compositionally biased region" description="Low complexity" evidence="4">
    <location>
        <begin position="1"/>
        <end position="15"/>
    </location>
</feature>
<evidence type="ECO:0000313" key="7">
    <source>
        <dbReference type="Proteomes" id="UP000277580"/>
    </source>
</evidence>
<keyword evidence="7" id="KW-1185">Reference proteome</keyword>
<dbReference type="CDD" id="cd00067">
    <property type="entry name" value="GAL4"/>
    <property type="match status" value="1"/>
</dbReference>